<evidence type="ECO:0000256" key="2">
    <source>
        <dbReference type="SAM" id="MobiDB-lite"/>
    </source>
</evidence>
<dbReference type="PANTHER" id="PTHR33026:SF7">
    <property type="entry name" value="OS03G0100275 PROTEIN"/>
    <property type="match status" value="1"/>
</dbReference>
<evidence type="ECO:0000313" key="6">
    <source>
        <dbReference type="Proteomes" id="UP001164776"/>
    </source>
</evidence>
<dbReference type="Pfam" id="PF04195">
    <property type="entry name" value="Transposase_28"/>
    <property type="match status" value="1"/>
</dbReference>
<evidence type="ECO:0000313" key="5">
    <source>
        <dbReference type="EMBL" id="KAJ1257455.1"/>
    </source>
</evidence>
<dbReference type="Proteomes" id="UP001164776">
    <property type="component" value="Unassembled WGS sequence"/>
</dbReference>
<gene>
    <name evidence="5" type="ORF">BS78_K016800</name>
</gene>
<feature type="coiled-coil region" evidence="1">
    <location>
        <begin position="346"/>
        <end position="429"/>
    </location>
</feature>
<dbReference type="InterPro" id="IPR007321">
    <property type="entry name" value="Transposase_28"/>
</dbReference>
<keyword evidence="1" id="KW-0175">Coiled coil</keyword>
<feature type="region of interest" description="Disordered" evidence="2">
    <location>
        <begin position="1"/>
        <end position="21"/>
    </location>
</feature>
<keyword evidence="3" id="KW-1133">Transmembrane helix</keyword>
<evidence type="ECO:0000256" key="3">
    <source>
        <dbReference type="SAM" id="Phobius"/>
    </source>
</evidence>
<evidence type="ECO:0000256" key="1">
    <source>
        <dbReference type="SAM" id="Coils"/>
    </source>
</evidence>
<keyword evidence="3" id="KW-0812">Transmembrane</keyword>
<feature type="domain" description="Transposase (putative) gypsy type" evidence="4">
    <location>
        <begin position="29"/>
        <end position="96"/>
    </location>
</feature>
<proteinExistence type="predicted"/>
<accession>A0A9W8CGM4</accession>
<dbReference type="OrthoDB" id="685425at2759"/>
<protein>
    <recommendedName>
        <fullName evidence="4">Transposase (putative) gypsy type domain-containing protein</fullName>
    </recommendedName>
</protein>
<reference evidence="5 6" key="1">
    <citation type="submission" date="2022-10" db="EMBL/GenBank/DDBJ databases">
        <title>WGS assembly of Paspalum vaginatum 540-79.</title>
        <authorList>
            <person name="Sun G."/>
            <person name="Wase N."/>
            <person name="Shu S."/>
            <person name="Jenkins J."/>
            <person name="Zhou B."/>
            <person name="Torres-Rodriguez J."/>
            <person name="Chen C."/>
            <person name="Sandor L."/>
            <person name="Plott C."/>
            <person name="Yoshinga Y."/>
            <person name="Daum C."/>
            <person name="Qi P."/>
            <person name="Barry K."/>
            <person name="Lipzen A."/>
            <person name="Berry L."/>
            <person name="Pedersen C."/>
            <person name="Gottilla T."/>
            <person name="Foltz A."/>
            <person name="Yu H."/>
            <person name="O'Malley R."/>
            <person name="Zhang C."/>
            <person name="Devos K."/>
            <person name="Sigmon B."/>
            <person name="Yu B."/>
            <person name="Obata T."/>
            <person name="Schmutz J."/>
            <person name="Schnable J."/>
        </authorList>
    </citation>
    <scope>NUCLEOTIDE SEQUENCE [LARGE SCALE GENOMIC DNA]</scope>
    <source>
        <strain evidence="6">cv. 540-79</strain>
    </source>
</reference>
<dbReference type="AlphaFoldDB" id="A0A9W8CGM4"/>
<keyword evidence="6" id="KW-1185">Reference proteome</keyword>
<dbReference type="EMBL" id="MU629415">
    <property type="protein sequence ID" value="KAJ1257455.1"/>
    <property type="molecule type" value="Genomic_DNA"/>
</dbReference>
<dbReference type="PANTHER" id="PTHR33026">
    <property type="entry name" value="OS06G0360600 PROTEIN"/>
    <property type="match status" value="1"/>
</dbReference>
<evidence type="ECO:0000259" key="4">
    <source>
        <dbReference type="Pfam" id="PF04195"/>
    </source>
</evidence>
<keyword evidence="3" id="KW-0472">Membrane</keyword>
<feature type="transmembrane region" description="Helical" evidence="3">
    <location>
        <begin position="66"/>
        <end position="89"/>
    </location>
</feature>
<feature type="transmembrane region" description="Helical" evidence="3">
    <location>
        <begin position="30"/>
        <end position="54"/>
    </location>
</feature>
<name>A0A9W8CGM4_9POAL</name>
<sequence length="455" mass="50482">MGVLPPKDLSGWKSWKDQGAPTKDTHKAVVFAPFIIHGLGLPLCSFARGLLTFYSIDITHFNPNAILQIAIFIHLCDAFLGIVPHFGLWKYLYHCKPGMSQGVLQVVGGASLELRHGCKSTYLYIPLKDSNRCWHSEWFTLENHGGPLRLPSGRQPNTKLPSWEEAPTDEESAEAVELLAEIASLTEEGLTTQAVVIDFVFCNIQPLKDRVYPAYLYVGASDPTRETDRVFSEEEVLARGSSILKGKIHNEGTPQAYLAWHSSAASDITKLLSDPPQQGESRMLKRSSELTPQEMEAVVAATKGDGNNEATTFIVICRLSPDAENIATTKEYEGEAPKHEATAKKIAELENALTQSQTAYRNAITEHDEAWDAAIGLQKKLELEKKEHEKNMELKKVLSSTKEALKESRLQVKEQLEDLKLAKQKHEVNSDDAVIIGYAAEAEGVVEELTHELDL</sequence>
<organism evidence="5 6">
    <name type="scientific">Paspalum vaginatum</name>
    <name type="common">seashore paspalum</name>
    <dbReference type="NCBI Taxonomy" id="158149"/>
    <lineage>
        <taxon>Eukaryota</taxon>
        <taxon>Viridiplantae</taxon>
        <taxon>Streptophyta</taxon>
        <taxon>Embryophyta</taxon>
        <taxon>Tracheophyta</taxon>
        <taxon>Spermatophyta</taxon>
        <taxon>Magnoliopsida</taxon>
        <taxon>Liliopsida</taxon>
        <taxon>Poales</taxon>
        <taxon>Poaceae</taxon>
        <taxon>PACMAD clade</taxon>
        <taxon>Panicoideae</taxon>
        <taxon>Andropogonodae</taxon>
        <taxon>Paspaleae</taxon>
        <taxon>Paspalinae</taxon>
        <taxon>Paspalum</taxon>
    </lineage>
</organism>
<comment type="caution">
    <text evidence="5">The sequence shown here is derived from an EMBL/GenBank/DDBJ whole genome shotgun (WGS) entry which is preliminary data.</text>
</comment>